<evidence type="ECO:0000313" key="1">
    <source>
        <dbReference type="EMBL" id="MFD2485344.1"/>
    </source>
</evidence>
<dbReference type="RefSeq" id="WP_344278820.1">
    <property type="nucleotide sequence ID" value="NZ_BAAAHV010000015.1"/>
</dbReference>
<keyword evidence="2" id="KW-1185">Reference proteome</keyword>
<dbReference type="Gene3D" id="1.10.287.1060">
    <property type="entry name" value="ESAT-6-like"/>
    <property type="match status" value="1"/>
</dbReference>
<evidence type="ECO:0000313" key="2">
    <source>
        <dbReference type="Proteomes" id="UP001597542"/>
    </source>
</evidence>
<dbReference type="SUPFAM" id="SSF140453">
    <property type="entry name" value="EsxAB dimer-like"/>
    <property type="match status" value="1"/>
</dbReference>
<sequence length="95" mass="10099">MTGYSANVNAAQSIAADMQSTAATLRKVMEELDQAAATSLKDWNATAQATYRQLHDALSAAAQDLSVKGQTAGTSLGNIMDEIKRADQVVDNIFH</sequence>
<comment type="caution">
    <text evidence="1">The sequence shown here is derived from an EMBL/GenBank/DDBJ whole genome shotgun (WGS) entry which is preliminary data.</text>
</comment>
<gene>
    <name evidence="1" type="ORF">ACFSUT_34090</name>
</gene>
<dbReference type="EMBL" id="JBHUKQ010000016">
    <property type="protein sequence ID" value="MFD2485344.1"/>
    <property type="molecule type" value="Genomic_DNA"/>
</dbReference>
<proteinExistence type="predicted"/>
<dbReference type="InterPro" id="IPR036689">
    <property type="entry name" value="ESAT-6-like_sf"/>
</dbReference>
<protein>
    <submittedName>
        <fullName evidence="1">WXG100 family type VII secretion target</fullName>
    </submittedName>
</protein>
<organism evidence="1 2">
    <name type="scientific">Amycolatopsis albidoflavus</name>
    <dbReference type="NCBI Taxonomy" id="102226"/>
    <lineage>
        <taxon>Bacteria</taxon>
        <taxon>Bacillati</taxon>
        <taxon>Actinomycetota</taxon>
        <taxon>Actinomycetes</taxon>
        <taxon>Pseudonocardiales</taxon>
        <taxon>Pseudonocardiaceae</taxon>
        <taxon>Amycolatopsis</taxon>
    </lineage>
</organism>
<accession>A0ABW5I7N3</accession>
<name>A0ABW5I7N3_9PSEU</name>
<reference evidence="2" key="1">
    <citation type="journal article" date="2019" name="Int. J. Syst. Evol. Microbiol.">
        <title>The Global Catalogue of Microorganisms (GCM) 10K type strain sequencing project: providing services to taxonomists for standard genome sequencing and annotation.</title>
        <authorList>
            <consortium name="The Broad Institute Genomics Platform"/>
            <consortium name="The Broad Institute Genome Sequencing Center for Infectious Disease"/>
            <person name="Wu L."/>
            <person name="Ma J."/>
        </authorList>
    </citation>
    <scope>NUCLEOTIDE SEQUENCE [LARGE SCALE GENOMIC DNA]</scope>
    <source>
        <strain evidence="2">CGMCC 4.7638</strain>
    </source>
</reference>
<dbReference type="Proteomes" id="UP001597542">
    <property type="component" value="Unassembled WGS sequence"/>
</dbReference>